<gene>
    <name evidence="12" type="ORF">CLIB1423_06S02454</name>
</gene>
<evidence type="ECO:0000256" key="6">
    <source>
        <dbReference type="ARBA" id="ARBA00022801"/>
    </source>
</evidence>
<comment type="similarity">
    <text evidence="2">Belongs to the XPF family.</text>
</comment>
<dbReference type="SUPFAM" id="SSF47781">
    <property type="entry name" value="RuvA domain 2-like"/>
    <property type="match status" value="1"/>
</dbReference>
<dbReference type="Gene3D" id="1.10.150.20">
    <property type="entry name" value="5' to 3' exonuclease, C-terminal subdomain"/>
    <property type="match status" value="1"/>
</dbReference>
<keyword evidence="5" id="KW-0227">DNA damage</keyword>
<dbReference type="InterPro" id="IPR047520">
    <property type="entry name" value="XPF_nuclease"/>
</dbReference>
<organism evidence="12 13">
    <name type="scientific">[Candida] railenensis</name>
    <dbReference type="NCBI Taxonomy" id="45579"/>
    <lineage>
        <taxon>Eukaryota</taxon>
        <taxon>Fungi</taxon>
        <taxon>Dikarya</taxon>
        <taxon>Ascomycota</taxon>
        <taxon>Saccharomycotina</taxon>
        <taxon>Pichiomycetes</taxon>
        <taxon>Debaryomycetaceae</taxon>
        <taxon>Kurtzmaniella</taxon>
    </lineage>
</organism>
<dbReference type="InterPro" id="IPR010994">
    <property type="entry name" value="RuvA_2-like"/>
</dbReference>
<dbReference type="Proteomes" id="UP000837801">
    <property type="component" value="Unassembled WGS sequence"/>
</dbReference>
<evidence type="ECO:0000256" key="7">
    <source>
        <dbReference type="ARBA" id="ARBA00023125"/>
    </source>
</evidence>
<comment type="caution">
    <text evidence="12">The sequence shown here is derived from an EMBL/GenBank/DDBJ whole genome shotgun (WGS) entry which is preliminary data.</text>
</comment>
<evidence type="ECO:0000256" key="5">
    <source>
        <dbReference type="ARBA" id="ARBA00022763"/>
    </source>
</evidence>
<feature type="region of interest" description="Disordered" evidence="10">
    <location>
        <begin position="555"/>
        <end position="598"/>
    </location>
</feature>
<keyword evidence="4" id="KW-0255">Endonuclease</keyword>
<dbReference type="InterPro" id="IPR011335">
    <property type="entry name" value="Restrct_endonuc-II-like"/>
</dbReference>
<reference evidence="12" key="1">
    <citation type="submission" date="2022-03" db="EMBL/GenBank/DDBJ databases">
        <authorList>
            <person name="Legras J.-L."/>
            <person name="Devillers H."/>
            <person name="Grondin C."/>
        </authorList>
    </citation>
    <scope>NUCLEOTIDE SEQUENCE</scope>
    <source>
        <strain evidence="12">CLIB 1423</strain>
    </source>
</reference>
<evidence type="ECO:0000313" key="13">
    <source>
        <dbReference type="Proteomes" id="UP000837801"/>
    </source>
</evidence>
<keyword evidence="3" id="KW-0540">Nuclease</keyword>
<dbReference type="PANTHER" id="PTHR10150">
    <property type="entry name" value="DNA REPAIR ENDONUCLEASE XPF"/>
    <property type="match status" value="1"/>
</dbReference>
<dbReference type="GO" id="GO:0000712">
    <property type="term" value="P:resolution of meiotic recombination intermediates"/>
    <property type="evidence" value="ECO:0007669"/>
    <property type="project" value="TreeGrafter"/>
</dbReference>
<protein>
    <submittedName>
        <fullName evidence="12">DNA repair protein Rad1p</fullName>
    </submittedName>
</protein>
<dbReference type="FunFam" id="3.40.50.10130:FF:000002">
    <property type="entry name" value="DNA repair endonuclease XPF"/>
    <property type="match status" value="1"/>
</dbReference>
<dbReference type="GO" id="GO:0003684">
    <property type="term" value="F:damaged DNA binding"/>
    <property type="evidence" value="ECO:0007669"/>
    <property type="project" value="TreeGrafter"/>
</dbReference>
<keyword evidence="6" id="KW-0378">Hydrolase</keyword>
<dbReference type="PANTHER" id="PTHR10150:SF0">
    <property type="entry name" value="DNA REPAIR ENDONUCLEASE XPF"/>
    <property type="match status" value="1"/>
</dbReference>
<keyword evidence="8" id="KW-0234">DNA repair</keyword>
<evidence type="ECO:0000256" key="4">
    <source>
        <dbReference type="ARBA" id="ARBA00022759"/>
    </source>
</evidence>
<evidence type="ECO:0000256" key="9">
    <source>
        <dbReference type="ARBA" id="ARBA00023242"/>
    </source>
</evidence>
<evidence type="ECO:0000313" key="12">
    <source>
        <dbReference type="EMBL" id="CAH2352263.1"/>
    </source>
</evidence>
<feature type="domain" description="ERCC4" evidence="11">
    <location>
        <begin position="814"/>
        <end position="894"/>
    </location>
</feature>
<evidence type="ECO:0000259" key="11">
    <source>
        <dbReference type="SMART" id="SM00891"/>
    </source>
</evidence>
<keyword evidence="9" id="KW-0539">Nucleus</keyword>
<dbReference type="GO" id="GO:1901255">
    <property type="term" value="P:nucleotide-excision repair involved in interstrand cross-link repair"/>
    <property type="evidence" value="ECO:0007669"/>
    <property type="project" value="TreeGrafter"/>
</dbReference>
<name>A0A9P0QN19_9ASCO</name>
<dbReference type="AlphaFoldDB" id="A0A9P0QN19"/>
<feature type="compositionally biased region" description="Polar residues" evidence="10">
    <location>
        <begin position="561"/>
        <end position="572"/>
    </location>
</feature>
<dbReference type="GO" id="GO:0000110">
    <property type="term" value="C:nucleotide-excision repair factor 1 complex"/>
    <property type="evidence" value="ECO:0007669"/>
    <property type="project" value="TreeGrafter"/>
</dbReference>
<evidence type="ECO:0000256" key="2">
    <source>
        <dbReference type="ARBA" id="ARBA00010015"/>
    </source>
</evidence>
<feature type="region of interest" description="Disordered" evidence="10">
    <location>
        <begin position="33"/>
        <end position="52"/>
    </location>
</feature>
<dbReference type="GO" id="GO:0000736">
    <property type="term" value="P:double-strand break repair via single-strand annealing, removal of nonhomologous ends"/>
    <property type="evidence" value="ECO:0007669"/>
    <property type="project" value="TreeGrafter"/>
</dbReference>
<feature type="region of interest" description="Disordered" evidence="10">
    <location>
        <begin position="1"/>
        <end position="26"/>
    </location>
</feature>
<feature type="region of interest" description="Disordered" evidence="10">
    <location>
        <begin position="905"/>
        <end position="927"/>
    </location>
</feature>
<dbReference type="InterPro" id="IPR006166">
    <property type="entry name" value="ERCC4_domain"/>
</dbReference>
<dbReference type="GO" id="GO:0003697">
    <property type="term" value="F:single-stranded DNA binding"/>
    <property type="evidence" value="ECO:0007669"/>
    <property type="project" value="TreeGrafter"/>
</dbReference>
<dbReference type="EMBL" id="CAKXYY010000006">
    <property type="protein sequence ID" value="CAH2352263.1"/>
    <property type="molecule type" value="Genomic_DNA"/>
</dbReference>
<feature type="compositionally biased region" description="Basic and acidic residues" evidence="10">
    <location>
        <begin position="915"/>
        <end position="927"/>
    </location>
</feature>
<dbReference type="OrthoDB" id="361020at2759"/>
<keyword evidence="13" id="KW-1185">Reference proteome</keyword>
<dbReference type="SMART" id="SM00891">
    <property type="entry name" value="ERCC4"/>
    <property type="match status" value="1"/>
</dbReference>
<evidence type="ECO:0000256" key="10">
    <source>
        <dbReference type="SAM" id="MobiDB-lite"/>
    </source>
</evidence>
<dbReference type="Gene3D" id="3.40.50.10130">
    <property type="match status" value="1"/>
</dbReference>
<keyword evidence="7" id="KW-0238">DNA-binding</keyword>
<evidence type="ECO:0000256" key="8">
    <source>
        <dbReference type="ARBA" id="ARBA00023204"/>
    </source>
</evidence>
<evidence type="ECO:0000256" key="3">
    <source>
        <dbReference type="ARBA" id="ARBA00022722"/>
    </source>
</evidence>
<dbReference type="CDD" id="cd20078">
    <property type="entry name" value="XPF_nuclease_XPF_euk"/>
    <property type="match status" value="1"/>
</dbReference>
<accession>A0A9P0QN19</accession>
<proteinExistence type="inferred from homology"/>
<evidence type="ECO:0000256" key="1">
    <source>
        <dbReference type="ARBA" id="ARBA00004123"/>
    </source>
</evidence>
<feature type="compositionally biased region" description="Basic residues" evidence="10">
    <location>
        <begin position="586"/>
        <end position="598"/>
    </location>
</feature>
<comment type="subcellular location">
    <subcellularLocation>
        <location evidence="1">Nucleus</location>
    </subcellularLocation>
</comment>
<dbReference type="GO" id="GO:0000014">
    <property type="term" value="F:single-stranded DNA endodeoxyribonuclease activity"/>
    <property type="evidence" value="ECO:0007669"/>
    <property type="project" value="TreeGrafter"/>
</dbReference>
<dbReference type="SUPFAM" id="SSF52980">
    <property type="entry name" value="Restriction endonuclease-like"/>
    <property type="match status" value="1"/>
</dbReference>
<dbReference type="Pfam" id="PF02732">
    <property type="entry name" value="ERCC4"/>
    <property type="match status" value="1"/>
</dbReference>
<dbReference type="GO" id="GO:0000724">
    <property type="term" value="P:double-strand break repair via homologous recombination"/>
    <property type="evidence" value="ECO:0007669"/>
    <property type="project" value="TreeGrafter"/>
</dbReference>
<sequence>MSLLFVNEDENDDDLQNQLSNIDGDRSGSLFVEQDEEHEPQSSNIGTVIPESNIISDDAVEEDDSSEGVSDHIVSCSLPLKYQQTILENMLTKDGLLILGRGLGWQPLTSNLLHALSTPTSKTSRKRPLIFLLNARDEENAKISEELNELNWIDIEDNGSHCPFIILNNESTTADRRSKLYSQGGIISITGRILVVDFLSGVIQPNDVTGLFILHAETVDEKSKTSFIVNLYRDGGNDWGFVKAVTDEPESFFGFSPLQLKLRALAISNVFLWPRYRVDVMKTLSFGEQNLSTRERREQDKRKNAVEIKIKLTPMMFKIQNAIVSCFKECLSELKRHNSQAATEYWDIENMHDIQFIRRIEATLRPDWHRVSWTSKKLVEDLKTLSSLMEGLISLDSLTFYELVQAIYMQSFKPNSRGVSMSPWLNVDDASTVISYAKERALGKVVKKNNNVIEDEERYTLEEQPKWDQLGILLDDIIYEKQYKDSDVEGPILIMCSQVSTIHQLKSVLANMKKEENTMTGKKRFSARKYMVKELNNYTKWKDITSLTKKISTKMEEDSNAKSATGQLSNNTEQDDENLNISKTFTRGKGHPLSKRRRTRGAAAVANVNRLYYASEANSEAVELDPAILSSLKREVVSDGIAEEEDGIEIIASDNENDIEILEEHEAGSGGFLHAASENFQFTNINLSDQIVFEVYDEKTNDSLLLELSPSYIIMYEPNVSFVRKVEIYQAIHKNTPARPYLMYYDGSVEEQKYYISLKREKEAFNRIIRERANLSKHFSQSSENNKFHITKKDVINTRIAGGSNFRTGEDEFKVVVDVREFNATLPNLLYRAGFKLVPCMLTVGDYILTPKICVERKSISDLISSFNSGRLVDQCEQMFRNYELPTLLIEFSEDNSFSLEPFGYSKKTGPNAKNDNKNETGEPVKSKQEAIQEKIVTLLIRFPKLKIIWSSSPYETAQIFLTLKREQEEPDVAAAITKGVMYGDTDNPPMYNDDAIDLIKNIPGINNNNYFQIITRIRSIEDLVAVSADELKELLGDENGRKAFDFIHRVSN</sequence>